<feature type="binding site" evidence="6">
    <location>
        <position position="136"/>
    </location>
    <ligand>
        <name>a divalent metal cation</name>
        <dbReference type="ChEBI" id="CHEBI:60240"/>
        <label>2</label>
        <note>catalytic</note>
    </ligand>
</feature>
<dbReference type="SUPFAM" id="SSF55920">
    <property type="entry name" value="Creatinase/aminopeptidase"/>
    <property type="match status" value="1"/>
</dbReference>
<keyword evidence="4 6" id="KW-0479">Metal-binding</keyword>
<dbReference type="InterPro" id="IPR000994">
    <property type="entry name" value="Pept_M24"/>
</dbReference>
<comment type="catalytic activity">
    <reaction evidence="6 7">
        <text>Release of N-terminal amino acids, preferentially methionine, from peptides and arylamides.</text>
        <dbReference type="EC" id="3.4.11.18"/>
    </reaction>
</comment>
<gene>
    <name evidence="9" type="primary">map-1</name>
    <name evidence="6" type="synonym">map</name>
    <name evidence="9" type="ORF">PKF032_05000</name>
</gene>
<dbReference type="Proteomes" id="UP001211204">
    <property type="component" value="Chromosome"/>
</dbReference>
<dbReference type="GO" id="GO:0004177">
    <property type="term" value="F:aminopeptidase activity"/>
    <property type="evidence" value="ECO:0007669"/>
    <property type="project" value="UniProtKB-KW"/>
</dbReference>
<name>A0ABM8CL91_9BURK</name>
<dbReference type="InterPro" id="IPR001714">
    <property type="entry name" value="Pept_M24_MAP"/>
</dbReference>
<evidence type="ECO:0000256" key="2">
    <source>
        <dbReference type="ARBA" id="ARBA00022438"/>
    </source>
</evidence>
<dbReference type="EC" id="3.4.11.18" evidence="6 7"/>
<evidence type="ECO:0000313" key="10">
    <source>
        <dbReference type="Proteomes" id="UP001211204"/>
    </source>
</evidence>
<organism evidence="9 10">
    <name type="scientific">Polynucleobacter yangtzensis</name>
    <dbReference type="NCBI Taxonomy" id="1743159"/>
    <lineage>
        <taxon>Bacteria</taxon>
        <taxon>Pseudomonadati</taxon>
        <taxon>Pseudomonadota</taxon>
        <taxon>Betaproteobacteria</taxon>
        <taxon>Burkholderiales</taxon>
        <taxon>Burkholderiaceae</taxon>
        <taxon>Polynucleobacter</taxon>
    </lineage>
</organism>
<evidence type="ECO:0000313" key="9">
    <source>
        <dbReference type="EMBL" id="BDT78612.1"/>
    </source>
</evidence>
<feature type="binding site" evidence="6">
    <location>
        <position position="124"/>
    </location>
    <ligand>
        <name>a divalent metal cation</name>
        <dbReference type="ChEBI" id="CHEBI:60240"/>
        <label>1</label>
    </ligand>
</feature>
<keyword evidence="10" id="KW-1185">Reference proteome</keyword>
<dbReference type="PANTHER" id="PTHR43330:SF27">
    <property type="entry name" value="METHIONINE AMINOPEPTIDASE"/>
    <property type="match status" value="1"/>
</dbReference>
<dbReference type="CDD" id="cd01086">
    <property type="entry name" value="MetAP1"/>
    <property type="match status" value="1"/>
</dbReference>
<dbReference type="InterPro" id="IPR002467">
    <property type="entry name" value="Pept_M24A_MAP1"/>
</dbReference>
<comment type="cofactor">
    <cofactor evidence="6">
        <name>Co(2+)</name>
        <dbReference type="ChEBI" id="CHEBI:48828"/>
    </cofactor>
    <cofactor evidence="6">
        <name>Zn(2+)</name>
        <dbReference type="ChEBI" id="CHEBI:29105"/>
    </cofactor>
    <cofactor evidence="6">
        <name>Mn(2+)</name>
        <dbReference type="ChEBI" id="CHEBI:29035"/>
    </cofactor>
    <cofactor evidence="6">
        <name>Fe(2+)</name>
        <dbReference type="ChEBI" id="CHEBI:29033"/>
    </cofactor>
    <text evidence="6">Binds 2 divalent metal cations per subunit. Has a high-affinity and a low affinity metal-binding site. The true nature of the physiological cofactor is under debate. The enzyme is active with cobalt, zinc, manganese or divalent iron ions. Most likely, methionine aminopeptidases function as mononuclear Fe(2+)-metalloproteases under physiological conditions, and the catalytically relevant metal-binding site has been assigned to the histidine-containing high-affinity site.</text>
</comment>
<proteinExistence type="inferred from homology"/>
<feature type="binding site" evidence="6">
    <location>
        <position position="199"/>
    </location>
    <ligand>
        <name>a divalent metal cation</name>
        <dbReference type="ChEBI" id="CHEBI:60240"/>
        <label>2</label>
        <note>catalytic</note>
    </ligand>
</feature>
<evidence type="ECO:0000256" key="5">
    <source>
        <dbReference type="ARBA" id="ARBA00022801"/>
    </source>
</evidence>
<reference evidence="9 10" key="1">
    <citation type="submission" date="2022-11" db="EMBL/GenBank/DDBJ databases">
        <title>Complete Genome Sequences of three Polynucleobacter sp. Subcluster PnecC Strains KF022, KF023, and KF032 Isolated from a Shallow Eutrophic Lake in Japan.</title>
        <authorList>
            <person name="Ogata Y."/>
            <person name="Watanabe K."/>
            <person name="Takemine S."/>
            <person name="Shindo C."/>
            <person name="Kurokawa R."/>
            <person name="Suda W."/>
        </authorList>
    </citation>
    <scope>NUCLEOTIDE SEQUENCE [LARGE SCALE GENOMIC DNA]</scope>
    <source>
        <strain evidence="9 10">KF032</strain>
    </source>
</reference>
<feature type="binding site" evidence="6">
    <location>
        <position position="263"/>
    </location>
    <ligand>
        <name>a divalent metal cation</name>
        <dbReference type="ChEBI" id="CHEBI:60240"/>
        <label>2</label>
        <note>catalytic</note>
    </ligand>
</feature>
<keyword evidence="3 6" id="KW-0645">Protease</keyword>
<feature type="binding site" evidence="6">
    <location>
        <position position="232"/>
    </location>
    <ligand>
        <name>a divalent metal cation</name>
        <dbReference type="ChEBI" id="CHEBI:60240"/>
        <label>2</label>
        <note>catalytic</note>
    </ligand>
</feature>
<dbReference type="PROSITE" id="PS00680">
    <property type="entry name" value="MAP_1"/>
    <property type="match status" value="1"/>
</dbReference>
<sequence length="301" mass="33021">MDICLIFRQIEQTKTLQVVDNQGMNSVFTAEKDIQGMREAGRLASEVLDHVAPHVKAGVTTGELDRICHEYMRDVQKTIPAPLNYQPPGYPPFPASICTSVNDVICHGIPGDKVLKVGDVVNLDITVITPDGYYGDTSRMFMVGEVSVMAKRLTQITFECMWLGIAQVKPGASLGDIGHVIQTHAEKAGYSVVREYCGHGIGKVFHQDPQILHYGKPGTGEKLEAGMTFTIEPMINAGKRDIRTMPDQWTVKTKDRSLSAQWEHTLLVTQTGVEVLTWSEGSNPPPDCVKGLSFRPALASA</sequence>
<protein>
    <recommendedName>
        <fullName evidence="6 7">Methionine aminopeptidase</fullName>
        <shortName evidence="6">MAP</shortName>
        <shortName evidence="6">MetAP</shortName>
        <ecNumber evidence="6 7">3.4.11.18</ecNumber>
    </recommendedName>
    <alternativeName>
        <fullName evidence="6">Peptidase M</fullName>
    </alternativeName>
</protein>
<comment type="subunit">
    <text evidence="6">Monomer.</text>
</comment>
<keyword evidence="2 6" id="KW-0031">Aminopeptidase</keyword>
<feature type="binding site" evidence="6">
    <location>
        <position position="107"/>
    </location>
    <ligand>
        <name>substrate</name>
    </ligand>
</feature>
<dbReference type="NCBIfam" id="TIGR00500">
    <property type="entry name" value="met_pdase_I"/>
    <property type="match status" value="1"/>
</dbReference>
<dbReference type="PANTHER" id="PTHR43330">
    <property type="entry name" value="METHIONINE AMINOPEPTIDASE"/>
    <property type="match status" value="1"/>
</dbReference>
<dbReference type="HAMAP" id="MF_01974">
    <property type="entry name" value="MetAP_1"/>
    <property type="match status" value="1"/>
</dbReference>
<evidence type="ECO:0000256" key="4">
    <source>
        <dbReference type="ARBA" id="ARBA00022723"/>
    </source>
</evidence>
<keyword evidence="5 6" id="KW-0378">Hydrolase</keyword>
<dbReference type="InterPro" id="IPR036005">
    <property type="entry name" value="Creatinase/aminopeptidase-like"/>
</dbReference>
<dbReference type="Pfam" id="PF00557">
    <property type="entry name" value="Peptidase_M24"/>
    <property type="match status" value="1"/>
</dbReference>
<feature type="domain" description="Peptidase M24" evidence="8">
    <location>
        <begin position="36"/>
        <end position="270"/>
    </location>
</feature>
<evidence type="ECO:0000256" key="3">
    <source>
        <dbReference type="ARBA" id="ARBA00022670"/>
    </source>
</evidence>
<feature type="binding site" evidence="6">
    <location>
        <position position="263"/>
    </location>
    <ligand>
        <name>a divalent metal cation</name>
        <dbReference type="ChEBI" id="CHEBI:60240"/>
        <label>1</label>
    </ligand>
</feature>
<comment type="similarity">
    <text evidence="6">Belongs to the peptidase M24A family. Methionine aminopeptidase type 1 subfamily.</text>
</comment>
<feature type="binding site" evidence="6">
    <location>
        <position position="136"/>
    </location>
    <ligand>
        <name>a divalent metal cation</name>
        <dbReference type="ChEBI" id="CHEBI:60240"/>
        <label>1</label>
    </ligand>
</feature>
<evidence type="ECO:0000256" key="1">
    <source>
        <dbReference type="ARBA" id="ARBA00002521"/>
    </source>
</evidence>
<evidence type="ECO:0000256" key="7">
    <source>
        <dbReference type="RuleBase" id="RU003653"/>
    </source>
</evidence>
<evidence type="ECO:0000256" key="6">
    <source>
        <dbReference type="HAMAP-Rule" id="MF_01974"/>
    </source>
</evidence>
<dbReference type="NCBIfam" id="NF008970">
    <property type="entry name" value="PRK12318.1"/>
    <property type="match status" value="1"/>
</dbReference>
<feature type="binding site" evidence="6">
    <location>
        <position position="206"/>
    </location>
    <ligand>
        <name>substrate</name>
    </ligand>
</feature>
<dbReference type="Gene3D" id="3.90.230.10">
    <property type="entry name" value="Creatinase/methionine aminopeptidase superfamily"/>
    <property type="match status" value="1"/>
</dbReference>
<dbReference type="PRINTS" id="PR00599">
    <property type="entry name" value="MAPEPTIDASE"/>
</dbReference>
<dbReference type="EMBL" id="AP026974">
    <property type="protein sequence ID" value="BDT78612.1"/>
    <property type="molecule type" value="Genomic_DNA"/>
</dbReference>
<evidence type="ECO:0000259" key="8">
    <source>
        <dbReference type="Pfam" id="PF00557"/>
    </source>
</evidence>
<accession>A0ABM8CL91</accession>
<comment type="function">
    <text evidence="1 6">Removes the N-terminal methionine from nascent proteins. The N-terminal methionine is often cleaved when the second residue in the primary sequence is small and uncharged (Met-Ala-, Cys, Gly, Pro, Ser, Thr, or Val). Requires deformylation of the N(alpha)-formylated initiator methionine before it can be hydrolyzed.</text>
</comment>